<organism evidence="3 4">
    <name type="scientific">Terrihabitans rhizophilus</name>
    <dbReference type="NCBI Taxonomy" id="3092662"/>
    <lineage>
        <taxon>Bacteria</taxon>
        <taxon>Pseudomonadati</taxon>
        <taxon>Pseudomonadota</taxon>
        <taxon>Alphaproteobacteria</taxon>
        <taxon>Hyphomicrobiales</taxon>
        <taxon>Terrihabitans</taxon>
    </lineage>
</organism>
<proteinExistence type="predicted"/>
<evidence type="ECO:0000313" key="3">
    <source>
        <dbReference type="EMBL" id="MDX6806912.1"/>
    </source>
</evidence>
<dbReference type="InterPro" id="IPR013783">
    <property type="entry name" value="Ig-like_fold"/>
</dbReference>
<reference evidence="3 4" key="1">
    <citation type="submission" date="2023-11" db="EMBL/GenBank/DDBJ databases">
        <authorList>
            <person name="Bao R."/>
        </authorList>
    </citation>
    <scope>NUCLEOTIDE SEQUENCE [LARGE SCALE GENOMIC DNA]</scope>
    <source>
        <strain evidence="3 4">PJ23</strain>
    </source>
</reference>
<dbReference type="NCBIfam" id="TIGR01965">
    <property type="entry name" value="VCBS_repeat"/>
    <property type="match status" value="1"/>
</dbReference>
<dbReference type="Proteomes" id="UP001274321">
    <property type="component" value="Unassembled WGS sequence"/>
</dbReference>
<dbReference type="RefSeq" id="WP_319845040.1">
    <property type="nucleotide sequence ID" value="NZ_JAXAFJ010000008.1"/>
</dbReference>
<dbReference type="NCBIfam" id="NF045619">
    <property type="entry name" value="adhes_GNV_Cterm"/>
    <property type="match status" value="1"/>
</dbReference>
<gene>
    <name evidence="3" type="ORF">SCD90_12630</name>
</gene>
<feature type="region of interest" description="Disordered" evidence="1">
    <location>
        <begin position="815"/>
        <end position="835"/>
    </location>
</feature>
<name>A0ABU4RQ14_9HYPH</name>
<dbReference type="Gene3D" id="2.60.40.10">
    <property type="entry name" value="Immunoglobulins"/>
    <property type="match status" value="1"/>
</dbReference>
<dbReference type="Pfam" id="PF17963">
    <property type="entry name" value="Big_9"/>
    <property type="match status" value="1"/>
</dbReference>
<evidence type="ECO:0000256" key="1">
    <source>
        <dbReference type="SAM" id="MobiDB-lite"/>
    </source>
</evidence>
<dbReference type="InterPro" id="IPR055014">
    <property type="entry name" value="BapA_Bap-like_C"/>
</dbReference>
<dbReference type="InterPro" id="IPR001995">
    <property type="entry name" value="Peptidase_A2_cat"/>
</dbReference>
<accession>A0ABU4RQ14</accession>
<evidence type="ECO:0000313" key="4">
    <source>
        <dbReference type="Proteomes" id="UP001274321"/>
    </source>
</evidence>
<keyword evidence="4" id="KW-1185">Reference proteome</keyword>
<feature type="domain" description="Peptidase A2" evidence="2">
    <location>
        <begin position="627"/>
        <end position="666"/>
    </location>
</feature>
<dbReference type="EMBL" id="JAXAFJ010000008">
    <property type="protein sequence ID" value="MDX6806912.1"/>
    <property type="molecule type" value="Genomic_DNA"/>
</dbReference>
<sequence>TSDATVNVGGLEPGASWEYSTDGGETWLDGTGTSFELPAGEYETGDVLVRQTDLAGNTSLLGTLPPITIDTSVPAALEAALADDTGFDGDGITSDGTVNVTGLEEDTTWQYSLDAGETWIDGSGTSFELDPGTYGPGQVQVRQIDDAGNISPVDIVPVAAVIEPDAAGDTNTVDLGERTSVTRAPITDESLLVLGLTDTGTVTNGVAITIPEGSTGDVAVEVSQTALVAVADAFNIEVYTADGQLVAVADSDGNPLVGDVAGIVLLGLTSDNTVTATFPGLPPGDYFVVVRKGTSALGTLLDTDNDGITLEELGQGGVVLGAGNETAVLNAVQTALNGTPGLGLGTVVRGILEVLLDTTDELGAADLVVALTDTLTSLGLTEQIATVLDIVAETLLSNTLTLLQDTSVTVVVTEQTFEGAGTPATGNVIDPNLGTEGEAGEDTVVPGSVVTQVQAEGGAPVEVNGATVIEGEFGTLTINPDGSYSYLPNGSSASVGATDVFTYTVSDGTNEVTATLTIAIDGEIVADDVAQAGIEYDYAPLPGVSLQDTVNYSFTAVANLGLAQVVVGAAGDLIGDSFTVAAGTTQDVTLDVDVNGLLGLGSQVTLILESGGPTAWTEYATIDADALVSLLGTGGDGSILIAGVPPGTYRVRADIDFVLGVGGSVEVDVTSIVNDPDALEVSEVFPVEGDLFENDLPGADAGSLLVSADGTAFTAVTGGPVIISGLYGDLVVNGDGTYTYTPDDDAGVGQFEDTFYYRVEVDGEVQEATLTVQVNGTLQGEDPAVDAAPEPLLAEGGDTLLALMLAADDAIEFDNLSGGDDDGDDPAEAGAGDAPNEVAVDGLFSEDSEELAFGEDDGAAAEAAQVPEDTLSYLPMSPVEDDPQQHPLG</sequence>
<comment type="caution">
    <text evidence="3">The sequence shown here is derived from an EMBL/GenBank/DDBJ whole genome shotgun (WGS) entry which is preliminary data.</text>
</comment>
<evidence type="ECO:0000259" key="2">
    <source>
        <dbReference type="PROSITE" id="PS50175"/>
    </source>
</evidence>
<feature type="region of interest" description="Disordered" evidence="1">
    <location>
        <begin position="847"/>
        <end position="889"/>
    </location>
</feature>
<feature type="non-terminal residue" evidence="3">
    <location>
        <position position="1"/>
    </location>
</feature>
<feature type="compositionally biased region" description="Acidic residues" evidence="1">
    <location>
        <begin position="847"/>
        <end position="859"/>
    </location>
</feature>
<dbReference type="PROSITE" id="PS50175">
    <property type="entry name" value="ASP_PROT_RETROV"/>
    <property type="match status" value="1"/>
</dbReference>
<protein>
    <submittedName>
        <fullName evidence="3">VCBS domain-containing protein</fullName>
    </submittedName>
</protein>
<dbReference type="InterPro" id="IPR010221">
    <property type="entry name" value="VCBS_dom"/>
</dbReference>